<dbReference type="GO" id="GO:0006071">
    <property type="term" value="P:glycerol metabolic process"/>
    <property type="evidence" value="ECO:0007669"/>
    <property type="project" value="InterPro"/>
</dbReference>
<dbReference type="Gene3D" id="3.40.50.10440">
    <property type="entry name" value="Dihydroxyacetone kinase, domain 1"/>
    <property type="match status" value="1"/>
</dbReference>
<keyword evidence="2" id="KW-0418">Kinase</keyword>
<sequence>MSQFFFNQRASLVNDVIEGTIIASPWNNLARLESDPAIRVVVRRDLNKNNVAVISGGGAG</sequence>
<feature type="domain" description="DhaK" evidence="1">
    <location>
        <begin position="8"/>
        <end position="60"/>
    </location>
</feature>
<dbReference type="InterPro" id="IPR004006">
    <property type="entry name" value="DhaK_dom"/>
</dbReference>
<dbReference type="Proteomes" id="UP000234412">
    <property type="component" value="Unassembled WGS sequence"/>
</dbReference>
<dbReference type="PROSITE" id="PS51481">
    <property type="entry name" value="DHAK"/>
    <property type="match status" value="1"/>
</dbReference>
<evidence type="ECO:0000259" key="1">
    <source>
        <dbReference type="PROSITE" id="PS51481"/>
    </source>
</evidence>
<dbReference type="AlphaFoldDB" id="A0A2N4YQV2"/>
<evidence type="ECO:0000313" key="3">
    <source>
        <dbReference type="Proteomes" id="UP000234412"/>
    </source>
</evidence>
<dbReference type="EMBL" id="PIDP01002017">
    <property type="protein sequence ID" value="PLM83067.1"/>
    <property type="molecule type" value="Genomic_DNA"/>
</dbReference>
<evidence type="ECO:0000313" key="2">
    <source>
        <dbReference type="EMBL" id="PLM83067.1"/>
    </source>
</evidence>
<organism evidence="2 3">
    <name type="scientific">Klebsiella variicola</name>
    <dbReference type="NCBI Taxonomy" id="244366"/>
    <lineage>
        <taxon>Bacteria</taxon>
        <taxon>Pseudomonadati</taxon>
        <taxon>Pseudomonadota</taxon>
        <taxon>Gammaproteobacteria</taxon>
        <taxon>Enterobacterales</taxon>
        <taxon>Enterobacteriaceae</taxon>
        <taxon>Klebsiella/Raoultella group</taxon>
        <taxon>Klebsiella</taxon>
        <taxon>Klebsiella pneumoniae complex</taxon>
    </lineage>
</organism>
<dbReference type="SUPFAM" id="SSF82549">
    <property type="entry name" value="DAK1/DegV-like"/>
    <property type="match status" value="1"/>
</dbReference>
<gene>
    <name evidence="2" type="ORF">CWN47_33450</name>
</gene>
<keyword evidence="2" id="KW-0808">Transferase</keyword>
<accession>A0A2N4YQV2</accession>
<reference evidence="2 3" key="1">
    <citation type="submission" date="2017-11" db="EMBL/GenBank/DDBJ databases">
        <authorList>
            <person name="Han C.G."/>
        </authorList>
    </citation>
    <scope>NUCLEOTIDE SEQUENCE [LARGE SCALE GENOMIC DNA]</scope>
    <source>
        <strain evidence="2 3">A8</strain>
    </source>
</reference>
<dbReference type="GO" id="GO:0004371">
    <property type="term" value="F:glycerone kinase activity"/>
    <property type="evidence" value="ECO:0007669"/>
    <property type="project" value="InterPro"/>
</dbReference>
<comment type="caution">
    <text evidence="2">The sequence shown here is derived from an EMBL/GenBank/DDBJ whole genome shotgun (WGS) entry which is preliminary data.</text>
</comment>
<protein>
    <submittedName>
        <fullName evidence="2">Dihydroxyacetone kinase</fullName>
    </submittedName>
</protein>
<proteinExistence type="predicted"/>
<feature type="non-terminal residue" evidence="2">
    <location>
        <position position="60"/>
    </location>
</feature>
<name>A0A2N4YQV2_KLEVA</name>
<reference evidence="2 3" key="2">
    <citation type="submission" date="2018-01" db="EMBL/GenBank/DDBJ databases">
        <title>Genomic study of Klebsiella pneumoniae.</title>
        <authorList>
            <person name="Yang Y."/>
            <person name="Bicalho R."/>
        </authorList>
    </citation>
    <scope>NUCLEOTIDE SEQUENCE [LARGE SCALE GENOMIC DNA]</scope>
    <source>
        <strain evidence="2 3">A8</strain>
    </source>
</reference>